<evidence type="ECO:0000313" key="1">
    <source>
        <dbReference type="EMBL" id="KAH0561389.1"/>
    </source>
</evidence>
<dbReference type="EMBL" id="JAHXZJ010000374">
    <property type="protein sequence ID" value="KAH0561389.1"/>
    <property type="molecule type" value="Genomic_DNA"/>
</dbReference>
<proteinExistence type="predicted"/>
<gene>
    <name evidence="1" type="ORF">KQX54_016524</name>
</gene>
<dbReference type="Proteomes" id="UP000826195">
    <property type="component" value="Unassembled WGS sequence"/>
</dbReference>
<keyword evidence="2" id="KW-1185">Reference proteome</keyword>
<sequence length="932" mass="107188">MKHLLRLLKDSSLEDNKQLYDSVVVLANYDTPWLTNDDMMFLTASEFDNISLYKLFIHVENIKSVTDDAFFKEIDTLILENFGDNELRELKITSMTNLNVVNSLIIALLTIPINTFTVNISKTKFSVEKSLENSLPISPLKMLLKNPALLDANDVIHKSYRCEKKIESIDIYVGPPVHYDDFTNLLCVLMKIPSNELWQSSHKNHGYETQMIIVNNLRIINTELNDPKVSKIIESLIKLQVLKIQDIKTAVDSALSALHHNQLYEQNRSENDATSNEKFEMSNIPAQLRTPLQHILLISYIFNSEQELSLNNLDRAVLAALNHELIDLKIDISYSPLSSLLNSSLPSDIEICDNLDRGTVKSILASYNNFQNNIPLIQLNTIACPLIYKQFIAIFPFYNGNIINIVKCNEVSELNCDGSYDVVSLCPHPTYNPSYISDTVIKKLELLISFLEFDGNYSNFEKIINLIPFDVDDMSYIMTIMFSMTNIVYVTVCAAVYTYHMSIFKHYHVQSMYRLTSILGPDAYKLVLNNNINLPPIQERTSQLHLMSINALFPAQLHLANVPLDKFDNTITNDNNVNKYNLNKHFSKTYPEYIVWLYLLSLTNAHKERDDDLIKRENYLLMMLRNTVENPHELHYIKQKLQHNVSELNTKFSVGTNYQMIDFNNNDIDIEETRATGEEITGEITDRVNRQPEQHDVVFGVFDKEYDSNDMYQQIARSIGTNDGILKKIYNNDKAAFDRNLIDKLISLCQKKEYGINDLLELEDIVKLSIFSEYIEEKNIERLSILEKYLDAYLSAICKSKNLNFFMMRNKLLPLLRVKTKPPVGELDILSKGKVIMKYPELVNNRKINNNVDIAHMIRAQQLHVRNSPCEEVTYVDSTNSFGDKQIVLTGPIFTTVATGMINLQNIMLRNDNDMGITVKPFLEVNTVNWDV</sequence>
<comment type="caution">
    <text evidence="1">The sequence shown here is derived from an EMBL/GenBank/DDBJ whole genome shotgun (WGS) entry which is preliminary data.</text>
</comment>
<accession>A0AAV7J0T1</accession>
<organism evidence="1 2">
    <name type="scientific">Cotesia glomerata</name>
    <name type="common">Lepidopteran parasitic wasp</name>
    <name type="synonym">Apanteles glomeratus</name>
    <dbReference type="NCBI Taxonomy" id="32391"/>
    <lineage>
        <taxon>Eukaryota</taxon>
        <taxon>Metazoa</taxon>
        <taxon>Ecdysozoa</taxon>
        <taxon>Arthropoda</taxon>
        <taxon>Hexapoda</taxon>
        <taxon>Insecta</taxon>
        <taxon>Pterygota</taxon>
        <taxon>Neoptera</taxon>
        <taxon>Endopterygota</taxon>
        <taxon>Hymenoptera</taxon>
        <taxon>Apocrita</taxon>
        <taxon>Ichneumonoidea</taxon>
        <taxon>Braconidae</taxon>
        <taxon>Microgastrinae</taxon>
        <taxon>Cotesia</taxon>
    </lineage>
</organism>
<name>A0AAV7J0T1_COTGL</name>
<protein>
    <submittedName>
        <fullName evidence="1">Uncharacterized protein</fullName>
    </submittedName>
</protein>
<dbReference type="AlphaFoldDB" id="A0AAV7J0T1"/>
<evidence type="ECO:0000313" key="2">
    <source>
        <dbReference type="Proteomes" id="UP000826195"/>
    </source>
</evidence>
<reference evidence="1 2" key="1">
    <citation type="journal article" date="2021" name="J. Hered.">
        <title>A chromosome-level genome assembly of the parasitoid wasp, Cotesia glomerata (Hymenoptera: Braconidae).</title>
        <authorList>
            <person name="Pinto B.J."/>
            <person name="Weis J.J."/>
            <person name="Gamble T."/>
            <person name="Ode P.J."/>
            <person name="Paul R."/>
            <person name="Zaspel J.M."/>
        </authorList>
    </citation>
    <scope>NUCLEOTIDE SEQUENCE [LARGE SCALE GENOMIC DNA]</scope>
    <source>
        <strain evidence="1">CgM1</strain>
    </source>
</reference>